<evidence type="ECO:0000313" key="1">
    <source>
        <dbReference type="EMBL" id="GAA4090735.1"/>
    </source>
</evidence>
<accession>A0ABP7WL65</accession>
<organism evidence="1 2">
    <name type="scientific">Mucilaginibacter panaciglaebae</name>
    <dbReference type="NCBI Taxonomy" id="502331"/>
    <lineage>
        <taxon>Bacteria</taxon>
        <taxon>Pseudomonadati</taxon>
        <taxon>Bacteroidota</taxon>
        <taxon>Sphingobacteriia</taxon>
        <taxon>Sphingobacteriales</taxon>
        <taxon>Sphingobacteriaceae</taxon>
        <taxon>Mucilaginibacter</taxon>
    </lineage>
</organism>
<proteinExistence type="predicted"/>
<reference evidence="2" key="1">
    <citation type="journal article" date="2019" name="Int. J. Syst. Evol. Microbiol.">
        <title>The Global Catalogue of Microorganisms (GCM) 10K type strain sequencing project: providing services to taxonomists for standard genome sequencing and annotation.</title>
        <authorList>
            <consortium name="The Broad Institute Genomics Platform"/>
            <consortium name="The Broad Institute Genome Sequencing Center for Infectious Disease"/>
            <person name="Wu L."/>
            <person name="Ma J."/>
        </authorList>
    </citation>
    <scope>NUCLEOTIDE SEQUENCE [LARGE SCALE GENOMIC DNA]</scope>
    <source>
        <strain evidence="2">JCM 17085</strain>
    </source>
</reference>
<comment type="caution">
    <text evidence="1">The sequence shown here is derived from an EMBL/GenBank/DDBJ whole genome shotgun (WGS) entry which is preliminary data.</text>
</comment>
<gene>
    <name evidence="1" type="ORF">GCM10022392_10530</name>
</gene>
<protein>
    <submittedName>
        <fullName evidence="1">Uncharacterized protein</fullName>
    </submittedName>
</protein>
<name>A0ABP7WL65_9SPHI</name>
<keyword evidence="2" id="KW-1185">Reference proteome</keyword>
<dbReference type="EMBL" id="BAABCV010000003">
    <property type="protein sequence ID" value="GAA4090735.1"/>
    <property type="molecule type" value="Genomic_DNA"/>
</dbReference>
<evidence type="ECO:0000313" key="2">
    <source>
        <dbReference type="Proteomes" id="UP001500841"/>
    </source>
</evidence>
<sequence length="79" mass="8853">MINNVPLIKPNAMQDSKNPILNFRKISEDNFLSSEEFYNLNLGNQANSTKFCGKDLSILNTSTMITLTREAADSSEHSE</sequence>
<dbReference type="Proteomes" id="UP001500841">
    <property type="component" value="Unassembled WGS sequence"/>
</dbReference>